<feature type="compositionally biased region" description="Basic and acidic residues" evidence="1">
    <location>
        <begin position="8"/>
        <end position="30"/>
    </location>
</feature>
<evidence type="ECO:0000313" key="2">
    <source>
        <dbReference type="EMBL" id="ESO11817.1"/>
    </source>
</evidence>
<protein>
    <submittedName>
        <fullName evidence="2 3">Uncharacterized protein</fullName>
    </submittedName>
</protein>
<dbReference type="AlphaFoldDB" id="T1EYN7"/>
<dbReference type="OrthoDB" id="416119at2759"/>
<keyword evidence="4" id="KW-1185">Reference proteome</keyword>
<dbReference type="Proteomes" id="UP000015101">
    <property type="component" value="Unassembled WGS sequence"/>
</dbReference>
<reference evidence="2 4" key="2">
    <citation type="journal article" date="2013" name="Nature">
        <title>Insights into bilaterian evolution from three spiralian genomes.</title>
        <authorList>
            <person name="Simakov O."/>
            <person name="Marletaz F."/>
            <person name="Cho S.J."/>
            <person name="Edsinger-Gonzales E."/>
            <person name="Havlak P."/>
            <person name="Hellsten U."/>
            <person name="Kuo D.H."/>
            <person name="Larsson T."/>
            <person name="Lv J."/>
            <person name="Arendt D."/>
            <person name="Savage R."/>
            <person name="Osoegawa K."/>
            <person name="de Jong P."/>
            <person name="Grimwood J."/>
            <person name="Chapman J.A."/>
            <person name="Shapiro H."/>
            <person name="Aerts A."/>
            <person name="Otillar R.P."/>
            <person name="Terry A.Y."/>
            <person name="Boore J.L."/>
            <person name="Grigoriev I.V."/>
            <person name="Lindberg D.R."/>
            <person name="Seaver E.C."/>
            <person name="Weisblat D.A."/>
            <person name="Putnam N.H."/>
            <person name="Rokhsar D.S."/>
        </authorList>
    </citation>
    <scope>NUCLEOTIDE SEQUENCE</scope>
</reference>
<sequence length="112" mass="12844">MCRSLKTKTSDVEKPTAPPDPDRSSLEHKPTQTATHKPLQGVKPPTSSTKRTEANAYFQIELECLNIMNVDNFAIRFQQIIYLYFAKNYGYTKTQMTKNLSIECSIKKLKKN</sequence>
<dbReference type="CTD" id="20201687"/>
<reference evidence="4" key="1">
    <citation type="submission" date="2012-12" db="EMBL/GenBank/DDBJ databases">
        <authorList>
            <person name="Hellsten U."/>
            <person name="Grimwood J."/>
            <person name="Chapman J.A."/>
            <person name="Shapiro H."/>
            <person name="Aerts A."/>
            <person name="Otillar R.P."/>
            <person name="Terry A.Y."/>
            <person name="Boore J.L."/>
            <person name="Simakov O."/>
            <person name="Marletaz F."/>
            <person name="Cho S.-J."/>
            <person name="Edsinger-Gonzales E."/>
            <person name="Havlak P."/>
            <person name="Kuo D.-H."/>
            <person name="Larsson T."/>
            <person name="Lv J."/>
            <person name="Arendt D."/>
            <person name="Savage R."/>
            <person name="Osoegawa K."/>
            <person name="de Jong P."/>
            <person name="Lindberg D.R."/>
            <person name="Seaver E.C."/>
            <person name="Weisblat D.A."/>
            <person name="Putnam N.H."/>
            <person name="Grigoriev I.V."/>
            <person name="Rokhsar D.S."/>
        </authorList>
    </citation>
    <scope>NUCLEOTIDE SEQUENCE</scope>
</reference>
<evidence type="ECO:0000313" key="4">
    <source>
        <dbReference type="Proteomes" id="UP000015101"/>
    </source>
</evidence>
<dbReference type="RefSeq" id="XP_009010305.1">
    <property type="nucleotide sequence ID" value="XM_009012057.1"/>
</dbReference>
<accession>T1EYN7</accession>
<dbReference type="HOGENOM" id="CLU_059811_2_0_1"/>
<gene>
    <name evidence="3" type="primary">20201687</name>
    <name evidence="2" type="ORF">HELRODRAFT_166869</name>
</gene>
<organism evidence="3 4">
    <name type="scientific">Helobdella robusta</name>
    <name type="common">Californian leech</name>
    <dbReference type="NCBI Taxonomy" id="6412"/>
    <lineage>
        <taxon>Eukaryota</taxon>
        <taxon>Metazoa</taxon>
        <taxon>Spiralia</taxon>
        <taxon>Lophotrochozoa</taxon>
        <taxon>Annelida</taxon>
        <taxon>Clitellata</taxon>
        <taxon>Hirudinea</taxon>
        <taxon>Rhynchobdellida</taxon>
        <taxon>Glossiphoniidae</taxon>
        <taxon>Helobdella</taxon>
    </lineage>
</organism>
<evidence type="ECO:0000256" key="1">
    <source>
        <dbReference type="SAM" id="MobiDB-lite"/>
    </source>
</evidence>
<evidence type="ECO:0000313" key="3">
    <source>
        <dbReference type="EnsemblMetazoa" id="HelroP166869"/>
    </source>
</evidence>
<dbReference type="GeneID" id="20201687"/>
<feature type="region of interest" description="Disordered" evidence="1">
    <location>
        <begin position="1"/>
        <end position="50"/>
    </location>
</feature>
<name>T1EYN7_HELRO</name>
<dbReference type="InParanoid" id="T1EYN7"/>
<dbReference type="EMBL" id="KB095812">
    <property type="protein sequence ID" value="ESO11817.1"/>
    <property type="molecule type" value="Genomic_DNA"/>
</dbReference>
<dbReference type="KEGG" id="hro:HELRODRAFT_166869"/>
<reference evidence="3" key="3">
    <citation type="submission" date="2015-06" db="UniProtKB">
        <authorList>
            <consortium name="EnsemblMetazoa"/>
        </authorList>
    </citation>
    <scope>IDENTIFICATION</scope>
</reference>
<dbReference type="EMBL" id="AMQM01002583">
    <property type="status" value="NOT_ANNOTATED_CDS"/>
    <property type="molecule type" value="Genomic_DNA"/>
</dbReference>
<proteinExistence type="predicted"/>
<dbReference type="EnsemblMetazoa" id="HelroT166869">
    <property type="protein sequence ID" value="HelroP166869"/>
    <property type="gene ID" value="HelroG166869"/>
</dbReference>